<keyword evidence="2" id="KW-1133">Transmembrane helix</keyword>
<dbReference type="GO" id="GO:0007606">
    <property type="term" value="P:sensory perception of chemical stimulus"/>
    <property type="evidence" value="ECO:0007669"/>
    <property type="project" value="InterPro"/>
</dbReference>
<feature type="transmembrane region" description="Helical" evidence="2">
    <location>
        <begin position="178"/>
        <end position="196"/>
    </location>
</feature>
<feature type="transmembrane region" description="Helical" evidence="2">
    <location>
        <begin position="72"/>
        <end position="93"/>
    </location>
</feature>
<comment type="caution">
    <text evidence="3">The sequence shown here is derived from an EMBL/GenBank/DDBJ whole genome shotgun (WGS) entry which is preliminary data.</text>
</comment>
<feature type="transmembrane region" description="Helical" evidence="2">
    <location>
        <begin position="237"/>
        <end position="257"/>
    </location>
</feature>
<evidence type="ECO:0008006" key="5">
    <source>
        <dbReference type="Google" id="ProtNLM"/>
    </source>
</evidence>
<name>A0AAN8G7A4_TRICO</name>
<sequence length="277" mass="31735">MKIVYPILGNPIFPIVFPTDHSLTSTPVFYIFYCIECIIVVLNIPLLIRFLRDLDKSALFHRNLIIIIQCHYIALYIAQLVRLILIFYGMGIISVSEEILLPSVFTSLCHANLFFKCSSISTFLSILIERLLASYFIDDYEAKARIWVAITALLSSCLLTACYSTPTIYNIVGMHKMLLFSMTVSTLFSIAIVALYKRDRRRLNGFIMRNSRGYELSTRFQLVENLRVLKLLMKASIAFSIWIICPCVILLPVYLYFLPSTLSGQILFASFELFVSL</sequence>
<dbReference type="PANTHER" id="PTHR23128:SF132">
    <property type="entry name" value="SERPENTINE RECEPTOR, CLASS E (EPSILON)-RELATED"/>
    <property type="match status" value="1"/>
</dbReference>
<gene>
    <name evidence="3" type="ORF">GCK32_017537</name>
</gene>
<dbReference type="AlphaFoldDB" id="A0AAN8G7A4"/>
<dbReference type="EMBL" id="WIXE01002040">
    <property type="protein sequence ID" value="KAK5985165.1"/>
    <property type="molecule type" value="Genomic_DNA"/>
</dbReference>
<keyword evidence="2" id="KW-0812">Transmembrane</keyword>
<dbReference type="Proteomes" id="UP001331761">
    <property type="component" value="Unassembled WGS sequence"/>
</dbReference>
<protein>
    <recommendedName>
        <fullName evidence="5">G protein-coupled receptor</fullName>
    </recommendedName>
</protein>
<feature type="transmembrane region" description="Helical" evidence="2">
    <location>
        <begin position="113"/>
        <end position="132"/>
    </location>
</feature>
<keyword evidence="4" id="KW-1185">Reference proteome</keyword>
<dbReference type="InterPro" id="IPR004151">
    <property type="entry name" value="7TM_GPCR_serpentine_rcpt_Sre"/>
</dbReference>
<keyword evidence="2" id="KW-0472">Membrane</keyword>
<evidence type="ECO:0000313" key="4">
    <source>
        <dbReference type="Proteomes" id="UP001331761"/>
    </source>
</evidence>
<feature type="transmembrane region" description="Helical" evidence="2">
    <location>
        <begin position="28"/>
        <end position="51"/>
    </location>
</feature>
<feature type="transmembrane region" description="Helical" evidence="2">
    <location>
        <begin position="144"/>
        <end position="166"/>
    </location>
</feature>
<dbReference type="PANTHER" id="PTHR23128">
    <property type="entry name" value="SERPENTINE RECEPTOR, CLASS E (EPSILON)-RELATED"/>
    <property type="match status" value="1"/>
</dbReference>
<evidence type="ECO:0000256" key="2">
    <source>
        <dbReference type="SAM" id="Phobius"/>
    </source>
</evidence>
<reference evidence="3 4" key="1">
    <citation type="submission" date="2019-10" db="EMBL/GenBank/DDBJ databases">
        <title>Assembly and Annotation for the nematode Trichostrongylus colubriformis.</title>
        <authorList>
            <person name="Martin J."/>
        </authorList>
    </citation>
    <scope>NUCLEOTIDE SEQUENCE [LARGE SCALE GENOMIC DNA]</scope>
    <source>
        <strain evidence="3">G859</strain>
        <tissue evidence="3">Whole worm</tissue>
    </source>
</reference>
<evidence type="ECO:0000256" key="1">
    <source>
        <dbReference type="ARBA" id="ARBA00006803"/>
    </source>
</evidence>
<organism evidence="3 4">
    <name type="scientific">Trichostrongylus colubriformis</name>
    <name type="common">Black scour worm</name>
    <dbReference type="NCBI Taxonomy" id="6319"/>
    <lineage>
        <taxon>Eukaryota</taxon>
        <taxon>Metazoa</taxon>
        <taxon>Ecdysozoa</taxon>
        <taxon>Nematoda</taxon>
        <taxon>Chromadorea</taxon>
        <taxon>Rhabditida</taxon>
        <taxon>Rhabditina</taxon>
        <taxon>Rhabditomorpha</taxon>
        <taxon>Strongyloidea</taxon>
        <taxon>Trichostrongylidae</taxon>
        <taxon>Trichostrongylus</taxon>
    </lineage>
</organism>
<accession>A0AAN8G7A4</accession>
<evidence type="ECO:0000313" key="3">
    <source>
        <dbReference type="EMBL" id="KAK5985165.1"/>
    </source>
</evidence>
<dbReference type="GO" id="GO:0016020">
    <property type="term" value="C:membrane"/>
    <property type="evidence" value="ECO:0007669"/>
    <property type="project" value="InterPro"/>
</dbReference>
<comment type="similarity">
    <text evidence="1">Belongs to the nematode receptor-like protein sre family.</text>
</comment>
<proteinExistence type="inferred from homology"/>
<dbReference type="Pfam" id="PF03125">
    <property type="entry name" value="Sre"/>
    <property type="match status" value="1"/>
</dbReference>